<dbReference type="SUPFAM" id="SSF52058">
    <property type="entry name" value="L domain-like"/>
    <property type="match status" value="1"/>
</dbReference>
<keyword evidence="12 19" id="KW-1133">Transmembrane helix</keyword>
<accession>A0A1P8DYU0</accession>
<comment type="subcellular location">
    <subcellularLocation>
        <location evidence="1">Membrane</location>
        <topology evidence="1">Single-pass membrane protein</topology>
    </subcellularLocation>
</comment>
<dbReference type="PANTHER" id="PTHR45974">
    <property type="entry name" value="RECEPTOR-LIKE PROTEIN 55"/>
    <property type="match status" value="1"/>
</dbReference>
<evidence type="ECO:0000256" key="6">
    <source>
        <dbReference type="ARBA" id="ARBA00022692"/>
    </source>
</evidence>
<dbReference type="PROSITE" id="PS00108">
    <property type="entry name" value="PROTEIN_KINASE_ST"/>
    <property type="match status" value="1"/>
</dbReference>
<dbReference type="GO" id="GO:0016020">
    <property type="term" value="C:membrane"/>
    <property type="evidence" value="ECO:0007669"/>
    <property type="project" value="UniProtKB-SubCell"/>
</dbReference>
<dbReference type="Gene3D" id="3.30.200.20">
    <property type="entry name" value="Phosphorylase Kinase, domain 1"/>
    <property type="match status" value="1"/>
</dbReference>
<keyword evidence="13 19" id="KW-0472">Membrane</keyword>
<keyword evidence="5" id="KW-0808">Transferase</keyword>
<dbReference type="Gene3D" id="3.80.10.10">
    <property type="entry name" value="Ribonuclease Inhibitor"/>
    <property type="match status" value="2"/>
</dbReference>
<evidence type="ECO:0000256" key="7">
    <source>
        <dbReference type="ARBA" id="ARBA00022729"/>
    </source>
</evidence>
<dbReference type="FunFam" id="3.30.200.20:FF:000039">
    <property type="entry name" value="receptor-like protein kinase FERONIA"/>
    <property type="match status" value="1"/>
</dbReference>
<dbReference type="InterPro" id="IPR008271">
    <property type="entry name" value="Ser/Thr_kinase_AS"/>
</dbReference>
<dbReference type="Gene3D" id="1.10.510.10">
    <property type="entry name" value="Transferase(Phosphotransferase) domain 1"/>
    <property type="match status" value="1"/>
</dbReference>
<dbReference type="InterPro" id="IPR017441">
    <property type="entry name" value="Protein_kinase_ATP_BS"/>
</dbReference>
<evidence type="ECO:0000256" key="5">
    <source>
        <dbReference type="ARBA" id="ARBA00022679"/>
    </source>
</evidence>
<evidence type="ECO:0000256" key="12">
    <source>
        <dbReference type="ARBA" id="ARBA00022989"/>
    </source>
</evidence>
<dbReference type="PROSITE" id="PS50011">
    <property type="entry name" value="PROTEIN_KINASE_DOM"/>
    <property type="match status" value="1"/>
</dbReference>
<evidence type="ECO:0000256" key="9">
    <source>
        <dbReference type="ARBA" id="ARBA00022741"/>
    </source>
</evidence>
<keyword evidence="11 17" id="KW-0067">ATP-binding</keyword>
<evidence type="ECO:0000256" key="19">
    <source>
        <dbReference type="SAM" id="Phobius"/>
    </source>
</evidence>
<dbReference type="InterPro" id="IPR001611">
    <property type="entry name" value="Leu-rich_rpt"/>
</dbReference>
<dbReference type="PROSITE" id="PS00107">
    <property type="entry name" value="PROTEIN_KINASE_ATP"/>
    <property type="match status" value="1"/>
</dbReference>
<gene>
    <name evidence="21" type="primary">LRR-RLK4</name>
</gene>
<feature type="region of interest" description="Disordered" evidence="18">
    <location>
        <begin position="958"/>
        <end position="1008"/>
    </location>
</feature>
<evidence type="ECO:0000256" key="1">
    <source>
        <dbReference type="ARBA" id="ARBA00004167"/>
    </source>
</evidence>
<dbReference type="InterPro" id="IPR000719">
    <property type="entry name" value="Prot_kinase_dom"/>
</dbReference>
<proteinExistence type="evidence at transcript level"/>
<feature type="compositionally biased region" description="Low complexity" evidence="18">
    <location>
        <begin position="983"/>
        <end position="1001"/>
    </location>
</feature>
<dbReference type="GO" id="GO:0004674">
    <property type="term" value="F:protein serine/threonine kinase activity"/>
    <property type="evidence" value="ECO:0007669"/>
    <property type="project" value="UniProtKB-KW"/>
</dbReference>
<keyword evidence="8" id="KW-0677">Repeat</keyword>
<dbReference type="Pfam" id="PF00560">
    <property type="entry name" value="LRR_1"/>
    <property type="match status" value="3"/>
</dbReference>
<keyword evidence="21" id="KW-0675">Receptor</keyword>
<sequence length="1008" mass="109695">MEGLRTTTLKAFWPSAVTLAVVCFYSAMAVTDPVDVRALQALQQAWGGDTSMWRGSDPCAEEWLGVLCDASNTRVTSLYLVSRQLAGEIPPDIASLSALQYLDLSFNHDLGGELPAALGSLSSLLYLSLQDCGFSGSIPSALGKLVKLKFFALNNNKLTGEIPSALGALANLTWFDVAYNRLSGPLPISTTSPDHLGLDTWPNIQHYHLNDNNFSGSIPPELGNAAKCLHMLLEVNSFSGPIPDTFGNLSSLQILSLQYNKLSGPIPPTLNKIINVNNTHSGLHQIRVSNNQLTGTVPNLDALNQLEYVDFSNNSFDPQPFPAWLNASSSTLQTIRFENGNLTGPLPADILSYPALQGLYLQMNQLNGTLTISENIGKSFRYVSLQSNNITSIVQLALNSTLLPKIQLQGNPLCTTTSGGLVQVNPTLCSTETDTEQQAGTVNSSATKWNSPLQTSNNCLILCKNTLTLNPYTCNCAVPLVVTLEFRAFLSSSIDDDNLWESLRNQTYVSLSQLLTQDSNRPPLQGLARSQIWVYNAFFNASLTDTLKAQANVYIFPLSGHNVMDSVTEDFIMRSFTSQKVKYSSPFRPNMVVAVQSSREIVYLVSGLSKLVIIGIAVGVGALVALVGFLALLAFRLKRRAEEERKKNPFAVWQKAGAGEAPNLKGARWFTFDDMSRMTNNFDDDNMLGVGGYGKVYKGVMAGTGAMLAVKRAQEGSKQGAHEFKNEIELLSRVHHNNLLGLVGFCYENSEQILVYEFMPNGSLTDWLRGGKSNQALEWDARVRIAVGAARGLAYLHENADPPIIHRDVKACNILLDKSMTAKVADFGLSVLVPDDTQKVNQTIKGTAGYLDPEYYATSVMSPKSDVYSFGVVLLELITGKPPVSRDGHIVKVVKNTLNQQKPALYELLDPVLVDTAPLQDLDTFVKLALQCVEDTSISRPCMHDVVKQLEPLVGPKSFFVPGGGGSTPSRRKERCDDIEPTSGQFSQASTSASALSQHSAGFKPSPR</sequence>
<evidence type="ECO:0000256" key="16">
    <source>
        <dbReference type="ARBA" id="ARBA00048679"/>
    </source>
</evidence>
<dbReference type="FunFam" id="1.10.510.10:FF:000453">
    <property type="entry name" value="LRR receptor-like serine/threonine-protein kinase HSL2"/>
    <property type="match status" value="1"/>
</dbReference>
<evidence type="ECO:0000256" key="11">
    <source>
        <dbReference type="ARBA" id="ARBA00022840"/>
    </source>
</evidence>
<dbReference type="PANTHER" id="PTHR45974:SF266">
    <property type="entry name" value="LEUCINE-RICH REPEAT RECEPTOR PROTEIN KINASE HPCA1"/>
    <property type="match status" value="1"/>
</dbReference>
<dbReference type="AlphaFoldDB" id="A0A1P8DYU0"/>
<dbReference type="SMART" id="SM00220">
    <property type="entry name" value="S_TKc"/>
    <property type="match status" value="1"/>
</dbReference>
<dbReference type="SUPFAM" id="SSF56112">
    <property type="entry name" value="Protein kinase-like (PK-like)"/>
    <property type="match status" value="1"/>
</dbReference>
<name>A0A1P8DYU0_9BRYO</name>
<comment type="catalytic activity">
    <reaction evidence="16">
        <text>L-seryl-[protein] + ATP = O-phospho-L-seryl-[protein] + ADP + H(+)</text>
        <dbReference type="Rhea" id="RHEA:17989"/>
        <dbReference type="Rhea" id="RHEA-COMP:9863"/>
        <dbReference type="Rhea" id="RHEA-COMP:11604"/>
        <dbReference type="ChEBI" id="CHEBI:15378"/>
        <dbReference type="ChEBI" id="CHEBI:29999"/>
        <dbReference type="ChEBI" id="CHEBI:30616"/>
        <dbReference type="ChEBI" id="CHEBI:83421"/>
        <dbReference type="ChEBI" id="CHEBI:456216"/>
        <dbReference type="EC" id="2.7.11.1"/>
    </reaction>
</comment>
<feature type="binding site" evidence="17">
    <location>
        <position position="711"/>
    </location>
    <ligand>
        <name>ATP</name>
        <dbReference type="ChEBI" id="CHEBI:30616"/>
    </ligand>
</feature>
<evidence type="ECO:0000256" key="17">
    <source>
        <dbReference type="PROSITE-ProRule" id="PRU10141"/>
    </source>
</evidence>
<evidence type="ECO:0000256" key="2">
    <source>
        <dbReference type="ARBA" id="ARBA00012513"/>
    </source>
</evidence>
<keyword evidence="7" id="KW-0732">Signal</keyword>
<dbReference type="EMBL" id="KX159228">
    <property type="protein sequence ID" value="APU94832.1"/>
    <property type="molecule type" value="mRNA"/>
</dbReference>
<keyword evidence="10 21" id="KW-0418">Kinase</keyword>
<dbReference type="EC" id="2.7.11.1" evidence="2"/>
<dbReference type="Pfam" id="PF00069">
    <property type="entry name" value="Pkinase"/>
    <property type="match status" value="1"/>
</dbReference>
<evidence type="ECO:0000256" key="15">
    <source>
        <dbReference type="ARBA" id="ARBA00047899"/>
    </source>
</evidence>
<reference evidence="21" key="1">
    <citation type="submission" date="2016-04" db="EMBL/GenBank/DDBJ databases">
        <authorList>
            <person name="Evans L.H."/>
            <person name="Alamgir A."/>
            <person name="Owens N."/>
            <person name="Weber N.D."/>
            <person name="Virtaneva K."/>
            <person name="Barbian K."/>
            <person name="Babar A."/>
            <person name="Rosenke K."/>
        </authorList>
    </citation>
    <scope>NUCLEOTIDE SEQUENCE</scope>
    <source>
        <strain evidence="21">Antarctic moss No.L</strain>
    </source>
</reference>
<evidence type="ECO:0000256" key="14">
    <source>
        <dbReference type="ARBA" id="ARBA00023180"/>
    </source>
</evidence>
<evidence type="ECO:0000256" key="18">
    <source>
        <dbReference type="SAM" id="MobiDB-lite"/>
    </source>
</evidence>
<keyword evidence="4" id="KW-0433">Leucine-rich repeat</keyword>
<evidence type="ECO:0000259" key="20">
    <source>
        <dbReference type="PROSITE" id="PS50011"/>
    </source>
</evidence>
<protein>
    <recommendedName>
        <fullName evidence="2">non-specific serine/threonine protein kinase</fullName>
        <ecNumber evidence="2">2.7.11.1</ecNumber>
    </recommendedName>
</protein>
<keyword evidence="6 19" id="KW-0812">Transmembrane</keyword>
<organism evidence="21">
    <name type="scientific">Pohlia nutans</name>
    <dbReference type="NCBI Taxonomy" id="140635"/>
    <lineage>
        <taxon>Eukaryota</taxon>
        <taxon>Viridiplantae</taxon>
        <taxon>Streptophyta</taxon>
        <taxon>Embryophyta</taxon>
        <taxon>Bryophyta</taxon>
        <taxon>Bryophytina</taxon>
        <taxon>Bryopsida</taxon>
        <taxon>Bryidae</taxon>
        <taxon>Bryanae</taxon>
        <taxon>Bryales</taxon>
        <taxon>Mniaceae</taxon>
        <taxon>Pohlia</taxon>
    </lineage>
</organism>
<evidence type="ECO:0000313" key="21">
    <source>
        <dbReference type="EMBL" id="APU94832.1"/>
    </source>
</evidence>
<keyword evidence="9 17" id="KW-0547">Nucleotide-binding</keyword>
<dbReference type="InterPro" id="IPR011009">
    <property type="entry name" value="Kinase-like_dom_sf"/>
</dbReference>
<evidence type="ECO:0000256" key="4">
    <source>
        <dbReference type="ARBA" id="ARBA00022614"/>
    </source>
</evidence>
<dbReference type="InterPro" id="IPR032675">
    <property type="entry name" value="LRR_dom_sf"/>
</dbReference>
<evidence type="ECO:0000256" key="8">
    <source>
        <dbReference type="ARBA" id="ARBA00022737"/>
    </source>
</evidence>
<dbReference type="CDD" id="cd14066">
    <property type="entry name" value="STKc_IRAK"/>
    <property type="match status" value="1"/>
</dbReference>
<evidence type="ECO:0000256" key="3">
    <source>
        <dbReference type="ARBA" id="ARBA00022527"/>
    </source>
</evidence>
<feature type="domain" description="Protein kinase" evidence="20">
    <location>
        <begin position="682"/>
        <end position="954"/>
    </location>
</feature>
<dbReference type="GO" id="GO:0005524">
    <property type="term" value="F:ATP binding"/>
    <property type="evidence" value="ECO:0007669"/>
    <property type="project" value="UniProtKB-UniRule"/>
</dbReference>
<keyword evidence="3" id="KW-0723">Serine/threonine-protein kinase</keyword>
<dbReference type="FunFam" id="3.80.10.10:FF:000363">
    <property type="entry name" value="Leucine-rich repeat family protein"/>
    <property type="match status" value="1"/>
</dbReference>
<keyword evidence="14" id="KW-0325">Glycoprotein</keyword>
<feature type="transmembrane region" description="Helical" evidence="19">
    <location>
        <begin position="611"/>
        <end position="637"/>
    </location>
</feature>
<evidence type="ECO:0000256" key="13">
    <source>
        <dbReference type="ARBA" id="ARBA00023136"/>
    </source>
</evidence>
<evidence type="ECO:0000256" key="10">
    <source>
        <dbReference type="ARBA" id="ARBA00022777"/>
    </source>
</evidence>
<comment type="catalytic activity">
    <reaction evidence="15">
        <text>L-threonyl-[protein] + ATP = O-phospho-L-threonyl-[protein] + ADP + H(+)</text>
        <dbReference type="Rhea" id="RHEA:46608"/>
        <dbReference type="Rhea" id="RHEA-COMP:11060"/>
        <dbReference type="Rhea" id="RHEA-COMP:11605"/>
        <dbReference type="ChEBI" id="CHEBI:15378"/>
        <dbReference type="ChEBI" id="CHEBI:30013"/>
        <dbReference type="ChEBI" id="CHEBI:30616"/>
        <dbReference type="ChEBI" id="CHEBI:61977"/>
        <dbReference type="ChEBI" id="CHEBI:456216"/>
        <dbReference type="EC" id="2.7.11.1"/>
    </reaction>
</comment>